<evidence type="ECO:0000313" key="2">
    <source>
        <dbReference type="EMBL" id="KAK5637344.1"/>
    </source>
</evidence>
<protein>
    <recommendedName>
        <fullName evidence="4">3',5'-cyclic-nucleotide phosphodiesterase</fullName>
    </recommendedName>
</protein>
<dbReference type="Pfam" id="PF02112">
    <property type="entry name" value="PDEase_II"/>
    <property type="match status" value="3"/>
</dbReference>
<gene>
    <name evidence="2" type="ORF">RRF57_013056</name>
</gene>
<dbReference type="EMBL" id="JAWHQM010000111">
    <property type="protein sequence ID" value="KAK5637344.1"/>
    <property type="molecule type" value="Genomic_DNA"/>
</dbReference>
<keyword evidence="3" id="KW-1185">Reference proteome</keyword>
<dbReference type="AlphaFoldDB" id="A0AAN7UYW1"/>
<reference evidence="2 3" key="1">
    <citation type="submission" date="2023-10" db="EMBL/GenBank/DDBJ databases">
        <title>Draft genome sequence of Xylaria bambusicola isolate GMP-LS, the root and basal stem rot pathogen of sugarcane in Indonesia.</title>
        <authorList>
            <person name="Selvaraj P."/>
            <person name="Muralishankar V."/>
            <person name="Muruganantham S."/>
            <person name="Sp S."/>
            <person name="Haryani S."/>
            <person name="Lau K.J.X."/>
            <person name="Naqvi N.I."/>
        </authorList>
    </citation>
    <scope>NUCLEOTIDE SEQUENCE [LARGE SCALE GENOMIC DNA]</scope>
    <source>
        <strain evidence="2">GMP-LS</strain>
    </source>
</reference>
<feature type="region of interest" description="Disordered" evidence="1">
    <location>
        <begin position="176"/>
        <end position="215"/>
    </location>
</feature>
<organism evidence="2 3">
    <name type="scientific">Xylaria bambusicola</name>
    <dbReference type="NCBI Taxonomy" id="326684"/>
    <lineage>
        <taxon>Eukaryota</taxon>
        <taxon>Fungi</taxon>
        <taxon>Dikarya</taxon>
        <taxon>Ascomycota</taxon>
        <taxon>Pezizomycotina</taxon>
        <taxon>Sordariomycetes</taxon>
        <taxon>Xylariomycetidae</taxon>
        <taxon>Xylariales</taxon>
        <taxon>Xylariaceae</taxon>
        <taxon>Xylaria</taxon>
    </lineage>
</organism>
<dbReference type="PANTHER" id="PTHR28283">
    <property type="entry name" value="3',5'-CYCLIC-NUCLEOTIDE PHOSPHODIESTERASE 1"/>
    <property type="match status" value="1"/>
</dbReference>
<dbReference type="GO" id="GO:1902660">
    <property type="term" value="P:negative regulation of glucose mediated signaling pathway"/>
    <property type="evidence" value="ECO:0007669"/>
    <property type="project" value="TreeGrafter"/>
</dbReference>
<feature type="compositionally biased region" description="Polar residues" evidence="1">
    <location>
        <begin position="176"/>
        <end position="190"/>
    </location>
</feature>
<name>A0AAN7UYW1_9PEZI</name>
<dbReference type="InterPro" id="IPR000396">
    <property type="entry name" value="Pdiesterase2"/>
</dbReference>
<dbReference type="PANTHER" id="PTHR28283:SF1">
    <property type="entry name" value="3',5'-CYCLIC-NUCLEOTIDE PHOSPHODIESTERASE 1"/>
    <property type="match status" value="1"/>
</dbReference>
<dbReference type="GO" id="GO:0004115">
    <property type="term" value="F:3',5'-cyclic-AMP phosphodiesterase activity"/>
    <property type="evidence" value="ECO:0007669"/>
    <property type="project" value="InterPro"/>
</dbReference>
<feature type="region of interest" description="Disordered" evidence="1">
    <location>
        <begin position="318"/>
        <end position="375"/>
    </location>
</feature>
<evidence type="ECO:0008006" key="4">
    <source>
        <dbReference type="Google" id="ProtNLM"/>
    </source>
</evidence>
<proteinExistence type="predicted"/>
<comment type="caution">
    <text evidence="2">The sequence shown here is derived from an EMBL/GenBank/DDBJ whole genome shotgun (WGS) entry which is preliminary data.</text>
</comment>
<accession>A0AAN7UYW1</accession>
<evidence type="ECO:0000313" key="3">
    <source>
        <dbReference type="Proteomes" id="UP001305414"/>
    </source>
</evidence>
<sequence>MAVDGGVHLSAITKILDETQPEGLGTKVPLPHVLEEGPFAGFTIHSSSATVNAGDVIRNQIDTVLFTHSHLDHISAVVINTAGLPGSRPKRLVGQECTIEALKTHVFNNIIWPNLSDENNGAGLVTYLRLAEGGNPAIGDGGGKGYLELADGLGVKLFSVSHGHCIERKPTRGSSNFRYGSFDTSSTTASPRGAPGSTAASGPPSLFRGSGGGQEKETISVYDSSAYFIRDYATGREILIFGDVEPDSMSLSPRNITIWKEAAPRIVSKDLVAIFIECSYDNSQSDDRLFGHLTPRYIIQELQALAATVEMVAHAPPKFDSTKKRKREAEQGASKANNAAVADGDDRAISPKSTRPAKKGSSVAMTSPDHNGIDTPHIATPTAEVSLTELEADTSETAHVPLTPQSANVLHGLKVIIIHIKEKLVDGDPPGATILSQLQKAESEARLGCEFIISSTGQSFLF</sequence>
<evidence type="ECO:0000256" key="1">
    <source>
        <dbReference type="SAM" id="MobiDB-lite"/>
    </source>
</evidence>
<dbReference type="GO" id="GO:0006198">
    <property type="term" value="P:cAMP catabolic process"/>
    <property type="evidence" value="ECO:0007669"/>
    <property type="project" value="InterPro"/>
</dbReference>
<dbReference type="PRINTS" id="PR00388">
    <property type="entry name" value="PDIESTERASE2"/>
</dbReference>
<dbReference type="GO" id="GO:0047555">
    <property type="term" value="F:3',5'-cyclic-GMP phosphodiesterase activity"/>
    <property type="evidence" value="ECO:0007669"/>
    <property type="project" value="TreeGrafter"/>
</dbReference>
<dbReference type="CDD" id="cd07735">
    <property type="entry name" value="class_II_PDE_MBL-fold"/>
    <property type="match status" value="1"/>
</dbReference>
<dbReference type="SUPFAM" id="SSF56281">
    <property type="entry name" value="Metallo-hydrolase/oxidoreductase"/>
    <property type="match status" value="1"/>
</dbReference>
<dbReference type="InterPro" id="IPR036866">
    <property type="entry name" value="RibonucZ/Hydroxyglut_hydro"/>
</dbReference>
<dbReference type="Proteomes" id="UP001305414">
    <property type="component" value="Unassembled WGS sequence"/>
</dbReference>
<dbReference type="Gene3D" id="3.60.15.10">
    <property type="entry name" value="Ribonuclease Z/Hydroxyacylglutathione hydrolase-like"/>
    <property type="match status" value="1"/>
</dbReference>